<accession>A0ABP8KGR9</accession>
<feature type="region of interest" description="Disordered" evidence="13">
    <location>
        <begin position="212"/>
        <end position="252"/>
    </location>
</feature>
<feature type="transmembrane region" description="Helical" evidence="12">
    <location>
        <begin position="187"/>
        <end position="207"/>
    </location>
</feature>
<keyword evidence="11 12" id="KW-0472">Membrane</keyword>
<feature type="transmembrane region" description="Helical" evidence="12">
    <location>
        <begin position="415"/>
        <end position="437"/>
    </location>
</feature>
<keyword evidence="5 12" id="KW-0349">Heme</keyword>
<comment type="caution">
    <text evidence="14">The sequence shown here is derived from an EMBL/GenBank/DDBJ whole genome shotgun (WGS) entry which is preliminary data.</text>
</comment>
<evidence type="ECO:0000256" key="10">
    <source>
        <dbReference type="ARBA" id="ARBA00023004"/>
    </source>
</evidence>
<dbReference type="PIRSF" id="PIRSF006446">
    <property type="entry name" value="Cyt_quinol_oxidase_1"/>
    <property type="match status" value="1"/>
</dbReference>
<feature type="transmembrane region" description="Helical" evidence="12">
    <location>
        <begin position="91"/>
        <end position="116"/>
    </location>
</feature>
<dbReference type="Proteomes" id="UP001500635">
    <property type="component" value="Unassembled WGS sequence"/>
</dbReference>
<keyword evidence="9 12" id="KW-1133">Transmembrane helix</keyword>
<feature type="compositionally biased region" description="Gly residues" evidence="13">
    <location>
        <begin position="218"/>
        <end position="248"/>
    </location>
</feature>
<evidence type="ECO:0000256" key="3">
    <source>
        <dbReference type="ARBA" id="ARBA00022448"/>
    </source>
</evidence>
<evidence type="ECO:0000256" key="13">
    <source>
        <dbReference type="SAM" id="MobiDB-lite"/>
    </source>
</evidence>
<proteinExistence type="inferred from homology"/>
<evidence type="ECO:0000256" key="4">
    <source>
        <dbReference type="ARBA" id="ARBA00022475"/>
    </source>
</evidence>
<sequence>MSALDVARWQFGMTTVMHFILVPLTIGLAPLIAVMQTVWLVTGRPGWLRATKFFGKLFLINFALGVATGIVQEFQFGMAWSEYSRFVGDVFGAPLALEGLVAFFMESTFLGLWIFGWTRLPKIVHLACIWLVAIGVNASAYFIIAANSWMQHPVGATYNPETKRAELTSIWAVLTNVTTLAAFPHTVAGSVLTAGTFVAAVGGWWMVRASRQGERSDGGGNDGGGNDGGGNDGGGNDGGGNDGGGNDGGGKERGEIDLARTLFRPVTVLALWVMVASAAVLFLTGDTQGKLMFKQQPMKMASAESLCHTETGAGFSLLTTGTHNNCDSVQHVITIPRLTSFLATSTFDSTLPGVAEMQEHYEQTIGPGDYRPNLFVTYWAFRAMMGWSVGSGALALVGLWLTWKRRIPTGRAATWFSRLCLIALPTPFLANSSGWVFTEMGRQPWVVAPNPSGNPNIHLTVQEAVSDHSVTTMAFSIVVFAALYGSLYLVWFGLMRRYVIEGPLAHDDPDHAAPEQDAADRLSFAY</sequence>
<comment type="subcellular location">
    <subcellularLocation>
        <location evidence="1">Cell membrane</location>
        <topology evidence="1">Multi-pass membrane protein</topology>
    </subcellularLocation>
</comment>
<name>A0ABP8KGR9_9ACTN</name>
<dbReference type="PANTHER" id="PTHR30365">
    <property type="entry name" value="CYTOCHROME D UBIQUINOL OXIDASE"/>
    <property type="match status" value="1"/>
</dbReference>
<evidence type="ECO:0000313" key="14">
    <source>
        <dbReference type="EMBL" id="GAA4406748.1"/>
    </source>
</evidence>
<comment type="similarity">
    <text evidence="2 12">Belongs to the cytochrome ubiquinol oxidase subunit 1 family.</text>
</comment>
<gene>
    <name evidence="14" type="ORF">GCM10023147_50500</name>
</gene>
<keyword evidence="6 12" id="KW-0812">Transmembrane</keyword>
<keyword evidence="4 12" id="KW-1003">Cell membrane</keyword>
<keyword evidence="3 12" id="KW-0813">Transport</keyword>
<dbReference type="InterPro" id="IPR002585">
    <property type="entry name" value="Cyt-d_ubiquinol_oxidase_su_1"/>
</dbReference>
<feature type="transmembrane region" description="Helical" evidence="12">
    <location>
        <begin position="262"/>
        <end position="283"/>
    </location>
</feature>
<keyword evidence="15" id="KW-1185">Reference proteome</keyword>
<evidence type="ECO:0000256" key="12">
    <source>
        <dbReference type="PIRNR" id="PIRNR006446"/>
    </source>
</evidence>
<evidence type="ECO:0000256" key="7">
    <source>
        <dbReference type="ARBA" id="ARBA00022723"/>
    </source>
</evidence>
<dbReference type="EMBL" id="BAABFR010000163">
    <property type="protein sequence ID" value="GAA4406748.1"/>
    <property type="molecule type" value="Genomic_DNA"/>
</dbReference>
<evidence type="ECO:0000256" key="8">
    <source>
        <dbReference type="ARBA" id="ARBA00022982"/>
    </source>
</evidence>
<evidence type="ECO:0000256" key="5">
    <source>
        <dbReference type="ARBA" id="ARBA00022617"/>
    </source>
</evidence>
<evidence type="ECO:0000256" key="9">
    <source>
        <dbReference type="ARBA" id="ARBA00022989"/>
    </source>
</evidence>
<feature type="transmembrane region" description="Helical" evidence="12">
    <location>
        <begin position="379"/>
        <end position="403"/>
    </location>
</feature>
<protein>
    <submittedName>
        <fullName evidence="14">Cytochrome ubiquinol oxidase subunit I</fullName>
    </submittedName>
</protein>
<organism evidence="14 15">
    <name type="scientific">Tsukamurella soli</name>
    <dbReference type="NCBI Taxonomy" id="644556"/>
    <lineage>
        <taxon>Bacteria</taxon>
        <taxon>Bacillati</taxon>
        <taxon>Actinomycetota</taxon>
        <taxon>Actinomycetes</taxon>
        <taxon>Mycobacteriales</taxon>
        <taxon>Tsukamurellaceae</taxon>
        <taxon>Tsukamurella</taxon>
    </lineage>
</organism>
<evidence type="ECO:0000256" key="1">
    <source>
        <dbReference type="ARBA" id="ARBA00004651"/>
    </source>
</evidence>
<evidence type="ECO:0000313" key="15">
    <source>
        <dbReference type="Proteomes" id="UP001500635"/>
    </source>
</evidence>
<keyword evidence="8 12" id="KW-0249">Electron transport</keyword>
<evidence type="ECO:0000256" key="2">
    <source>
        <dbReference type="ARBA" id="ARBA00009819"/>
    </source>
</evidence>
<keyword evidence="7 12" id="KW-0479">Metal-binding</keyword>
<evidence type="ECO:0000256" key="6">
    <source>
        <dbReference type="ARBA" id="ARBA00022692"/>
    </source>
</evidence>
<dbReference type="Pfam" id="PF01654">
    <property type="entry name" value="Cyt_bd_oxida_I"/>
    <property type="match status" value="2"/>
</dbReference>
<keyword evidence="10 12" id="KW-0408">Iron</keyword>
<dbReference type="PANTHER" id="PTHR30365:SF15">
    <property type="entry name" value="CYTOCHROME BD UBIQUINOL OXIDASE SUBUNIT 1"/>
    <property type="match status" value="1"/>
</dbReference>
<feature type="transmembrane region" description="Helical" evidence="12">
    <location>
        <begin position="123"/>
        <end position="144"/>
    </location>
</feature>
<feature type="transmembrane region" description="Helical" evidence="12">
    <location>
        <begin position="473"/>
        <end position="494"/>
    </location>
</feature>
<reference evidence="15" key="1">
    <citation type="journal article" date="2019" name="Int. J. Syst. Evol. Microbiol.">
        <title>The Global Catalogue of Microorganisms (GCM) 10K type strain sequencing project: providing services to taxonomists for standard genome sequencing and annotation.</title>
        <authorList>
            <consortium name="The Broad Institute Genomics Platform"/>
            <consortium name="The Broad Institute Genome Sequencing Center for Infectious Disease"/>
            <person name="Wu L."/>
            <person name="Ma J."/>
        </authorList>
    </citation>
    <scope>NUCLEOTIDE SEQUENCE [LARGE SCALE GENOMIC DNA]</scope>
    <source>
        <strain evidence="15">JCM 17688</strain>
    </source>
</reference>
<evidence type="ECO:0000256" key="11">
    <source>
        <dbReference type="ARBA" id="ARBA00023136"/>
    </source>
</evidence>
<feature type="transmembrane region" description="Helical" evidence="12">
    <location>
        <begin position="53"/>
        <end position="71"/>
    </location>
</feature>
<feature type="transmembrane region" description="Helical" evidence="12">
    <location>
        <begin position="20"/>
        <end position="41"/>
    </location>
</feature>